<evidence type="ECO:0000313" key="3">
    <source>
        <dbReference type="EMBL" id="KNX42876.1"/>
    </source>
</evidence>
<keyword evidence="4" id="KW-1185">Reference proteome</keyword>
<feature type="transmembrane region" description="Helical" evidence="1">
    <location>
        <begin position="158"/>
        <end position="176"/>
    </location>
</feature>
<dbReference type="Proteomes" id="UP000037046">
    <property type="component" value="Unassembled WGS sequence"/>
</dbReference>
<feature type="transmembrane region" description="Helical" evidence="1">
    <location>
        <begin position="49"/>
        <end position="69"/>
    </location>
</feature>
<evidence type="ECO:0000259" key="2">
    <source>
        <dbReference type="Pfam" id="PF14342"/>
    </source>
</evidence>
<feature type="transmembrane region" description="Helical" evidence="1">
    <location>
        <begin position="182"/>
        <end position="205"/>
    </location>
</feature>
<keyword evidence="1" id="KW-1133">Transmembrane helix</keyword>
<dbReference type="AlphaFoldDB" id="A0A0L6CYT2"/>
<feature type="transmembrane region" description="Helical" evidence="1">
    <location>
        <begin position="12"/>
        <end position="33"/>
    </location>
</feature>
<feature type="domain" description="DUF4396" evidence="2">
    <location>
        <begin position="79"/>
        <end position="211"/>
    </location>
</feature>
<dbReference type="EMBL" id="LGVV01000004">
    <property type="protein sequence ID" value="KNX42876.1"/>
    <property type="molecule type" value="Genomic_DNA"/>
</dbReference>
<keyword evidence="1" id="KW-0812">Transmembrane</keyword>
<dbReference type="RefSeq" id="WP_050661465.1">
    <property type="nucleotide sequence ID" value="NZ_CP118494.1"/>
</dbReference>
<evidence type="ECO:0000313" key="4">
    <source>
        <dbReference type="Proteomes" id="UP000037046"/>
    </source>
</evidence>
<comment type="caution">
    <text evidence="3">The sequence shown here is derived from an EMBL/GenBank/DDBJ whole genome shotgun (WGS) entry which is preliminary data.</text>
</comment>
<protein>
    <recommendedName>
        <fullName evidence="2">DUF4396 domain-containing protein</fullName>
    </recommendedName>
</protein>
<dbReference type="PATRIC" id="fig|74031.6.peg.538"/>
<dbReference type="InterPro" id="IPR025509">
    <property type="entry name" value="DUF4396"/>
</dbReference>
<gene>
    <name evidence="3" type="ORF">ROTO_05230</name>
</gene>
<organism evidence="3 4">
    <name type="scientific">Roseovarius tolerans</name>
    <dbReference type="NCBI Taxonomy" id="74031"/>
    <lineage>
        <taxon>Bacteria</taxon>
        <taxon>Pseudomonadati</taxon>
        <taxon>Pseudomonadota</taxon>
        <taxon>Alphaproteobacteria</taxon>
        <taxon>Rhodobacterales</taxon>
        <taxon>Roseobacteraceae</taxon>
        <taxon>Roseovarius</taxon>
    </lineage>
</organism>
<feature type="transmembrane region" description="Helical" evidence="1">
    <location>
        <begin position="117"/>
        <end position="137"/>
    </location>
</feature>
<evidence type="ECO:0000256" key="1">
    <source>
        <dbReference type="SAM" id="Phobius"/>
    </source>
</evidence>
<accession>A0A0L6CYT2</accession>
<sequence>MKQSYTEFVTLLQSPWFLVAWALLMVPSLAIVIRDLRMRNAHLMPLMKWVWALTVFYSGPLGLSVYWWSGRKEIATDGQWRRAARSVAHCYSGCGLGEIVGLTLAVGVLAAPTVATALITFAFAYAAGFALTVGPLMQEGTSFGQAARDAVYSETPSITIMEIVAIGVDLTLAGSAGPGQVLFWSSMIVSLSCGLIAAYPVNVILIRLGVKAGMMDPRNTDHAHG</sequence>
<dbReference type="STRING" id="74031.SAMN04488077_11042"/>
<feature type="transmembrane region" description="Helical" evidence="1">
    <location>
        <begin position="90"/>
        <end position="111"/>
    </location>
</feature>
<keyword evidence="1" id="KW-0472">Membrane</keyword>
<dbReference type="OrthoDB" id="1495425at2"/>
<reference evidence="4" key="1">
    <citation type="submission" date="2015-07" db="EMBL/GenBank/DDBJ databases">
        <title>Draft Genome Sequence of Roseovarius tolerans EL-164, a producer of N-Acylated Alanine Methyl Esters (NAMEs).</title>
        <authorList>
            <person name="Voget S."/>
            <person name="Bruns H."/>
            <person name="Wagner-Doebler I."/>
            <person name="Schulz S."/>
            <person name="Daniel R."/>
        </authorList>
    </citation>
    <scope>NUCLEOTIDE SEQUENCE [LARGE SCALE GENOMIC DNA]</scope>
    <source>
        <strain evidence="4">EL-164</strain>
    </source>
</reference>
<name>A0A0L6CYT2_9RHOB</name>
<dbReference type="Pfam" id="PF14342">
    <property type="entry name" value="DUF4396"/>
    <property type="match status" value="1"/>
</dbReference>
<proteinExistence type="predicted"/>